<evidence type="ECO:0000256" key="1">
    <source>
        <dbReference type="SAM" id="MobiDB-lite"/>
    </source>
</evidence>
<keyword evidence="3" id="KW-1185">Reference proteome</keyword>
<feature type="region of interest" description="Disordered" evidence="1">
    <location>
        <begin position="335"/>
        <end position="367"/>
    </location>
</feature>
<sequence length="480" mass="54599">MYPRVDTFPEETQLYSGKRLISSQSYEYPPLINDVFQWKLPSPFSHFDHKVRTSYDGHERRFKLWSPNSTQLPYYAGIHSSVLGLWPSTTLEQQRYNSHLGRFNLTFVSQYYDRKCPWLTFITLPTELTAFDLSSHTEDVPVVCAWEVDDECPYQGHLQETFIHDLNKSNCTVHSRIMLIGTHVYSESWLDYQEKDLALSAVQVKATKEEYVGVWIYGVSEEELKFFLGHAQVPCFLIHELVEGEAPGKLVVTNFVQERIFVAYEDFNCLLSDKYLFCIFVLFPTPITQPLDPQNSEYDQVALRLNRGEHTLYVGLLPLLGVAFRPNDERLLSRSCSHNGPHPLKRSVHSESPGGVSIPGSDEDKELPVDEHEGLASVGDEASVLHVKGLVNAKDGTIRLVEFTRSREFNEVLSKHPVVVSHPTETQYATANNNTARNLGMVRGSRTPGAEYVALVHYKRPASDPTHYDRASVYIGVKAK</sequence>
<dbReference type="AlphaFoldDB" id="A0AAD7ABZ1"/>
<organism evidence="2 3">
    <name type="scientific">Mycena albidolilacea</name>
    <dbReference type="NCBI Taxonomy" id="1033008"/>
    <lineage>
        <taxon>Eukaryota</taxon>
        <taxon>Fungi</taxon>
        <taxon>Dikarya</taxon>
        <taxon>Basidiomycota</taxon>
        <taxon>Agaricomycotina</taxon>
        <taxon>Agaricomycetes</taxon>
        <taxon>Agaricomycetidae</taxon>
        <taxon>Agaricales</taxon>
        <taxon>Marasmiineae</taxon>
        <taxon>Mycenaceae</taxon>
        <taxon>Mycena</taxon>
    </lineage>
</organism>
<proteinExistence type="predicted"/>
<protein>
    <submittedName>
        <fullName evidence="2">Uncharacterized protein</fullName>
    </submittedName>
</protein>
<reference evidence="2" key="1">
    <citation type="submission" date="2023-03" db="EMBL/GenBank/DDBJ databases">
        <title>Massive genome expansion in bonnet fungi (Mycena s.s.) driven by repeated elements and novel gene families across ecological guilds.</title>
        <authorList>
            <consortium name="Lawrence Berkeley National Laboratory"/>
            <person name="Harder C.B."/>
            <person name="Miyauchi S."/>
            <person name="Viragh M."/>
            <person name="Kuo A."/>
            <person name="Thoen E."/>
            <person name="Andreopoulos B."/>
            <person name="Lu D."/>
            <person name="Skrede I."/>
            <person name="Drula E."/>
            <person name="Henrissat B."/>
            <person name="Morin E."/>
            <person name="Kohler A."/>
            <person name="Barry K."/>
            <person name="LaButti K."/>
            <person name="Morin E."/>
            <person name="Salamov A."/>
            <person name="Lipzen A."/>
            <person name="Mereny Z."/>
            <person name="Hegedus B."/>
            <person name="Baldrian P."/>
            <person name="Stursova M."/>
            <person name="Weitz H."/>
            <person name="Taylor A."/>
            <person name="Grigoriev I.V."/>
            <person name="Nagy L.G."/>
            <person name="Martin F."/>
            <person name="Kauserud H."/>
        </authorList>
    </citation>
    <scope>NUCLEOTIDE SEQUENCE</scope>
    <source>
        <strain evidence="2">CBHHK002</strain>
    </source>
</reference>
<dbReference type="Proteomes" id="UP001218218">
    <property type="component" value="Unassembled WGS sequence"/>
</dbReference>
<evidence type="ECO:0000313" key="3">
    <source>
        <dbReference type="Proteomes" id="UP001218218"/>
    </source>
</evidence>
<accession>A0AAD7ABZ1</accession>
<dbReference type="EMBL" id="JARIHO010000010">
    <property type="protein sequence ID" value="KAJ7354498.1"/>
    <property type="molecule type" value="Genomic_DNA"/>
</dbReference>
<name>A0AAD7ABZ1_9AGAR</name>
<gene>
    <name evidence="2" type="ORF">DFH08DRAFT_804398</name>
</gene>
<evidence type="ECO:0000313" key="2">
    <source>
        <dbReference type="EMBL" id="KAJ7354498.1"/>
    </source>
</evidence>
<comment type="caution">
    <text evidence="2">The sequence shown here is derived from an EMBL/GenBank/DDBJ whole genome shotgun (WGS) entry which is preliminary data.</text>
</comment>